<dbReference type="InterPro" id="IPR051257">
    <property type="entry name" value="Diverse_CBS-Domain"/>
</dbReference>
<dbReference type="KEGG" id="acae:HYG86_02725"/>
<dbReference type="Pfam" id="PF00571">
    <property type="entry name" value="CBS"/>
    <property type="match status" value="2"/>
</dbReference>
<dbReference type="AlphaFoldDB" id="A0A7G9W4Y7"/>
<dbReference type="RefSeq" id="WP_213167414.1">
    <property type="nucleotide sequence ID" value="NZ_CP058559.1"/>
</dbReference>
<keyword evidence="1 2" id="KW-0129">CBS domain</keyword>
<dbReference type="PANTHER" id="PTHR43080">
    <property type="entry name" value="CBS DOMAIN-CONTAINING PROTEIN CBSX3, MITOCHONDRIAL"/>
    <property type="match status" value="1"/>
</dbReference>
<feature type="domain" description="CBS" evidence="3">
    <location>
        <begin position="7"/>
        <end position="65"/>
    </location>
</feature>
<dbReference type="Proteomes" id="UP000516160">
    <property type="component" value="Chromosome"/>
</dbReference>
<sequence length="156" mass="17886">MNIAFFLTPKSDVIYESDDATMRQILERMGYHRYTAIPLINSEGKYVATITEGDLLWKMKNSPDLSFKDTSKVSIKEVPKHITNKPVSINSNIEDLIELAVNQNFVPVIDDKGIFIGIIKRSDIMNYCYEKYLAATSKAAFNTIDEQEYVGKRHRE</sequence>
<dbReference type="EMBL" id="CP058559">
    <property type="protein sequence ID" value="QNO13749.1"/>
    <property type="molecule type" value="Genomic_DNA"/>
</dbReference>
<evidence type="ECO:0000313" key="4">
    <source>
        <dbReference type="EMBL" id="QNO13749.1"/>
    </source>
</evidence>
<dbReference type="SUPFAM" id="SSF54631">
    <property type="entry name" value="CBS-domain pair"/>
    <property type="match status" value="1"/>
</dbReference>
<name>A0A7G9W4Y7_ALKCA</name>
<protein>
    <submittedName>
        <fullName evidence="4">CBS domain-containing protein</fullName>
    </submittedName>
</protein>
<accession>A0A7G9W4Y7</accession>
<dbReference type="InterPro" id="IPR000644">
    <property type="entry name" value="CBS_dom"/>
</dbReference>
<dbReference type="PANTHER" id="PTHR43080:SF26">
    <property type="entry name" value="REGULATORY PROTEIN"/>
    <property type="match status" value="1"/>
</dbReference>
<dbReference type="CDD" id="cd09834">
    <property type="entry name" value="CBS_pair_bac"/>
    <property type="match status" value="1"/>
</dbReference>
<dbReference type="PROSITE" id="PS51371">
    <property type="entry name" value="CBS"/>
    <property type="match status" value="1"/>
</dbReference>
<keyword evidence="5" id="KW-1185">Reference proteome</keyword>
<gene>
    <name evidence="4" type="ORF">HYG86_02725</name>
</gene>
<dbReference type="Gene3D" id="3.10.580.10">
    <property type="entry name" value="CBS-domain"/>
    <property type="match status" value="1"/>
</dbReference>
<evidence type="ECO:0000256" key="2">
    <source>
        <dbReference type="PROSITE-ProRule" id="PRU00703"/>
    </source>
</evidence>
<dbReference type="InterPro" id="IPR046342">
    <property type="entry name" value="CBS_dom_sf"/>
</dbReference>
<evidence type="ECO:0000256" key="1">
    <source>
        <dbReference type="ARBA" id="ARBA00023122"/>
    </source>
</evidence>
<proteinExistence type="predicted"/>
<reference evidence="4 5" key="1">
    <citation type="submission" date="2020-07" db="EMBL/GenBank/DDBJ databases">
        <title>Alkalicella. sp. LB2 genome.</title>
        <authorList>
            <person name="Postec A."/>
            <person name="Quemeneur M."/>
        </authorList>
    </citation>
    <scope>NUCLEOTIDE SEQUENCE [LARGE SCALE GENOMIC DNA]</scope>
    <source>
        <strain evidence="4 5">LB2</strain>
    </source>
</reference>
<organism evidence="4 5">
    <name type="scientific">Alkalicella caledoniensis</name>
    <dbReference type="NCBI Taxonomy" id="2731377"/>
    <lineage>
        <taxon>Bacteria</taxon>
        <taxon>Bacillati</taxon>
        <taxon>Bacillota</taxon>
        <taxon>Clostridia</taxon>
        <taxon>Eubacteriales</taxon>
        <taxon>Proteinivoracaceae</taxon>
        <taxon>Alkalicella</taxon>
    </lineage>
</organism>
<evidence type="ECO:0000259" key="3">
    <source>
        <dbReference type="PROSITE" id="PS51371"/>
    </source>
</evidence>
<evidence type="ECO:0000313" key="5">
    <source>
        <dbReference type="Proteomes" id="UP000516160"/>
    </source>
</evidence>